<gene>
    <name evidence="1" type="ORF">FRT59_16840</name>
</gene>
<name>A0A5P1DDN6_9PSED</name>
<comment type="caution">
    <text evidence="1">The sequence shown here is derived from an EMBL/GenBank/DDBJ whole genome shotgun (WGS) entry which is preliminary data.</text>
</comment>
<organism evidence="1 2">
    <name type="scientific">Pseudomonas haemolytica</name>
    <dbReference type="NCBI Taxonomy" id="2600065"/>
    <lineage>
        <taxon>Bacteria</taxon>
        <taxon>Pseudomonadati</taxon>
        <taxon>Pseudomonadota</taxon>
        <taxon>Gammaproteobacteria</taxon>
        <taxon>Pseudomonadales</taxon>
        <taxon>Pseudomonadaceae</taxon>
        <taxon>Pseudomonas</taxon>
    </lineage>
</organism>
<accession>A0A5P1DDN6</accession>
<dbReference type="EMBL" id="VOIW01000004">
    <property type="protein sequence ID" value="MRJ38625.1"/>
    <property type="molecule type" value="Genomic_DNA"/>
</dbReference>
<evidence type="ECO:0000313" key="2">
    <source>
        <dbReference type="Proteomes" id="UP000408764"/>
    </source>
</evidence>
<reference evidence="1 2" key="1">
    <citation type="submission" date="2019-08" db="EMBL/GenBank/DDBJ databases">
        <title>Pseudomonas haemolytica sp. nov. isolated from raw milk and skim milk concentrate.</title>
        <authorList>
            <person name="Hofmann K."/>
            <person name="Huptas C."/>
            <person name="Doll E."/>
            <person name="Scherer S."/>
            <person name="Wenning M."/>
        </authorList>
    </citation>
    <scope>NUCLEOTIDE SEQUENCE [LARGE SCALE GENOMIC DNA]</scope>
    <source>
        <strain evidence="1 2">DSM 108987</strain>
    </source>
</reference>
<dbReference type="Proteomes" id="UP000408764">
    <property type="component" value="Unassembled WGS sequence"/>
</dbReference>
<sequence>MPCTFLREGLIVRWSPPWRFRFGDLTVENAQAGGFCAATCAPAKSFYDGCARETFGSAGFLYCRFANLRTAVTHTFGDV</sequence>
<evidence type="ECO:0000313" key="1">
    <source>
        <dbReference type="EMBL" id="MRJ38625.1"/>
    </source>
</evidence>
<protein>
    <submittedName>
        <fullName evidence="1">Uncharacterized protein</fullName>
    </submittedName>
</protein>
<dbReference type="AlphaFoldDB" id="A0A5P1DDN6"/>
<proteinExistence type="predicted"/>